<organism evidence="1 2">
    <name type="scientific">Paramagnetospirillum caucaseum</name>
    <dbReference type="NCBI Taxonomy" id="1244869"/>
    <lineage>
        <taxon>Bacteria</taxon>
        <taxon>Pseudomonadati</taxon>
        <taxon>Pseudomonadota</taxon>
        <taxon>Alphaproteobacteria</taxon>
        <taxon>Rhodospirillales</taxon>
        <taxon>Magnetospirillaceae</taxon>
        <taxon>Paramagnetospirillum</taxon>
    </lineage>
</organism>
<dbReference type="EMBL" id="AONQ01000005">
    <property type="protein sequence ID" value="EME71407.1"/>
    <property type="molecule type" value="Genomic_DNA"/>
</dbReference>
<keyword evidence="2" id="KW-1185">Reference proteome</keyword>
<name>M2ZVI1_9PROT</name>
<evidence type="ECO:0000313" key="1">
    <source>
        <dbReference type="EMBL" id="EME71407.1"/>
    </source>
</evidence>
<comment type="caution">
    <text evidence="1">The sequence shown here is derived from an EMBL/GenBank/DDBJ whole genome shotgun (WGS) entry which is preliminary data.</text>
</comment>
<dbReference type="Proteomes" id="UP000011744">
    <property type="component" value="Unassembled WGS sequence"/>
</dbReference>
<evidence type="ECO:0000313" key="2">
    <source>
        <dbReference type="Proteomes" id="UP000011744"/>
    </source>
</evidence>
<proteinExistence type="predicted"/>
<sequence length="188" mass="19608">MNALVPLARVKMTEAQRRAVESYRLLERKLGRVPSQTEAVSRLVIDLGGRRHGVSVVLASLRRMGVIRPDGTLAETVAGVDVLSAATPVVPAEVPVAVLDHAAPGWCHPQAGEPVVAGNPISRALMVLLPRGEPGRRGYVLDGRPCGAADLVRAANSVLAERSLPLIAYPGVAVPPQGAAHGGGPARR</sequence>
<reference evidence="1 2" key="1">
    <citation type="journal article" date="2014" name="Genome Announc.">
        <title>Draft Genome Sequence of Magnetospirillum sp. Strain SO-1, a Freshwater Magnetotactic Bacterium Isolated from the Ol'khovka River, Russia.</title>
        <authorList>
            <person name="Grouzdev D.S."/>
            <person name="Dziuba M.V."/>
            <person name="Sukhacheva M.S."/>
            <person name="Mardanov A.V."/>
            <person name="Beletskiy A.V."/>
            <person name="Kuznetsov B.B."/>
            <person name="Skryabin K.G."/>
        </authorList>
    </citation>
    <scope>NUCLEOTIDE SEQUENCE [LARGE SCALE GENOMIC DNA]</scope>
    <source>
        <strain evidence="1 2">SO-1</strain>
    </source>
</reference>
<dbReference type="PATRIC" id="fig|1244869.3.peg.665"/>
<accession>M2ZVI1</accession>
<dbReference type="AlphaFoldDB" id="M2ZVI1"/>
<dbReference type="STRING" id="1244869.H261_03323"/>
<gene>
    <name evidence="1" type="ORF">H261_03323</name>
</gene>
<protein>
    <submittedName>
        <fullName evidence="1">Uncharacterized protein</fullName>
    </submittedName>
</protein>
<dbReference type="RefSeq" id="WP_008614281.1">
    <property type="nucleotide sequence ID" value="NZ_AONQ01000005.1"/>
</dbReference>